<dbReference type="EMBL" id="JYDU01000377">
    <property type="protein sequence ID" value="KRX86437.1"/>
    <property type="molecule type" value="Genomic_DNA"/>
</dbReference>
<evidence type="ECO:0000256" key="1">
    <source>
        <dbReference type="SAM" id="MobiDB-lite"/>
    </source>
</evidence>
<accession>A0A0V0XF46</accession>
<dbReference type="AlphaFoldDB" id="A0A0V0XF46"/>
<organism evidence="2 4">
    <name type="scientific">Trichinella pseudospiralis</name>
    <name type="common">Parasitic roundworm</name>
    <dbReference type="NCBI Taxonomy" id="6337"/>
    <lineage>
        <taxon>Eukaryota</taxon>
        <taxon>Metazoa</taxon>
        <taxon>Ecdysozoa</taxon>
        <taxon>Nematoda</taxon>
        <taxon>Enoplea</taxon>
        <taxon>Dorylaimia</taxon>
        <taxon>Trichinellida</taxon>
        <taxon>Trichinellidae</taxon>
        <taxon>Trichinella</taxon>
    </lineage>
</organism>
<reference evidence="2 4" key="1">
    <citation type="submission" date="2015-01" db="EMBL/GenBank/DDBJ databases">
        <title>Evolution of Trichinella species and genotypes.</title>
        <authorList>
            <person name="Korhonen P.K."/>
            <person name="Edoardo P."/>
            <person name="Giuseppe L.R."/>
            <person name="Gasser R.B."/>
        </authorList>
    </citation>
    <scope>NUCLEOTIDE SEQUENCE [LARGE SCALE GENOMIC DNA]</scope>
    <source>
        <strain evidence="2">ISS141</strain>
    </source>
</reference>
<feature type="region of interest" description="Disordered" evidence="1">
    <location>
        <begin position="43"/>
        <end position="72"/>
    </location>
</feature>
<protein>
    <submittedName>
        <fullName evidence="2">Uncharacterized protein</fullName>
    </submittedName>
</protein>
<gene>
    <name evidence="2" type="ORF">T4E_10408</name>
    <name evidence="3" type="ORF">T4E_1822</name>
</gene>
<evidence type="ECO:0000313" key="2">
    <source>
        <dbReference type="EMBL" id="KRX86437.1"/>
    </source>
</evidence>
<comment type="caution">
    <text evidence="2">The sequence shown here is derived from an EMBL/GenBank/DDBJ whole genome shotgun (WGS) entry which is preliminary data.</text>
</comment>
<name>A0A0V0XF46_TRIPS</name>
<sequence length="72" mass="8418">MAHLFVNFGQTLTLTKFLLANRYSLQSMAMYRMQLVNLRLSFSSDEDQSNVSTRRETIDELEDDPLDNPKIF</sequence>
<evidence type="ECO:0000313" key="4">
    <source>
        <dbReference type="Proteomes" id="UP000054815"/>
    </source>
</evidence>
<dbReference type="Proteomes" id="UP000054815">
    <property type="component" value="Unassembled WGS sequence"/>
</dbReference>
<evidence type="ECO:0000313" key="3">
    <source>
        <dbReference type="EMBL" id="KRX86438.1"/>
    </source>
</evidence>
<proteinExistence type="predicted"/>
<dbReference type="EMBL" id="JYDU01000377">
    <property type="protein sequence ID" value="KRX86438.1"/>
    <property type="molecule type" value="Genomic_DNA"/>
</dbReference>